<sequence length="615" mass="69879">MGKYHAFFYECDDTVICKKCNWISRRRKDGSTAGVRHHLKTKHQEVFSELEENDRKRRSAMTEKVAQLLEQGGAKRAFDGTTLEEALAQQPLFKQEKRVHVPVRDPDDDRITGLERAVMQMICTAALPSTIVEDPGFLNLLSKFAPNYKKQPRSYFNKNVLRVLHEEYWSRVNALLQSASFISFACKSYPSTSRSLLTTVITAHFIDRDMKPRMAVISAQSSGDGNILEDKQSCLANAISSFQIGDEKIHMFVHEGASVKREGEHLLHVKCFDSFSHKLEQAAECGLSALPGLQAGVEPLKKRLLAISTKLMQSEEDREALGDYHYLCSDFRKPIFVKDPSLGWDSLYETLSYFVEIQESLELFLLEHSGYPTLDKKDWEVIKEVVDVLKPIFFAVESLRNQSYTPISVVIPLYKVILGHLNENAALSQMKEPIREALQRAMNGCEDHEDLVLATLVDPRFKHVYFEKEKRSLFVEKAAEILVSLDDGQSNGFGDANNSSNPFLSFWMAHKTAVTPVPFNHNARAAAEVDDYLSREPSFTTDPFEYWRSDIISARYPCIKMLAMKYLSAPASSAEYERLFPNAGLISSELAASLKDKTMEKFLFLHYNLPIFGFD</sequence>
<dbReference type="EMBL" id="JOJR01000041">
    <property type="protein sequence ID" value="RCN48898.1"/>
    <property type="molecule type" value="Genomic_DNA"/>
</dbReference>
<reference evidence="7 8" key="1">
    <citation type="submission" date="2014-10" db="EMBL/GenBank/DDBJ databases">
        <title>Draft genome of the hookworm Ancylostoma caninum.</title>
        <authorList>
            <person name="Mitreva M."/>
        </authorList>
    </citation>
    <scope>NUCLEOTIDE SEQUENCE [LARGE SCALE GENOMIC DNA]</scope>
    <source>
        <strain evidence="7 8">Baltimore</strain>
    </source>
</reference>
<keyword evidence="8" id="KW-1185">Reference proteome</keyword>
<dbReference type="Pfam" id="PF05699">
    <property type="entry name" value="Dimer_Tnp_hAT"/>
    <property type="match status" value="1"/>
</dbReference>
<dbReference type="GO" id="GO:0005634">
    <property type="term" value="C:nucleus"/>
    <property type="evidence" value="ECO:0007669"/>
    <property type="project" value="UniProtKB-SubCell"/>
</dbReference>
<organism evidence="7 8">
    <name type="scientific">Ancylostoma caninum</name>
    <name type="common">Dog hookworm</name>
    <dbReference type="NCBI Taxonomy" id="29170"/>
    <lineage>
        <taxon>Eukaryota</taxon>
        <taxon>Metazoa</taxon>
        <taxon>Ecdysozoa</taxon>
        <taxon>Nematoda</taxon>
        <taxon>Chromadorea</taxon>
        <taxon>Rhabditida</taxon>
        <taxon>Rhabditina</taxon>
        <taxon>Rhabditomorpha</taxon>
        <taxon>Strongyloidea</taxon>
        <taxon>Ancylostomatidae</taxon>
        <taxon>Ancylostomatinae</taxon>
        <taxon>Ancylostoma</taxon>
    </lineage>
</organism>
<comment type="caution">
    <text evidence="7">The sequence shown here is derived from an EMBL/GenBank/DDBJ whole genome shotgun (WGS) entry which is preliminary data.</text>
</comment>
<evidence type="ECO:0000256" key="2">
    <source>
        <dbReference type="ARBA" id="ARBA00022723"/>
    </source>
</evidence>
<accession>A0A368GZC7</accession>
<dbReference type="SUPFAM" id="SSF53098">
    <property type="entry name" value="Ribonuclease H-like"/>
    <property type="match status" value="1"/>
</dbReference>
<keyword evidence="5" id="KW-0539">Nucleus</keyword>
<gene>
    <name evidence="7" type="ORF">ANCCAN_05007</name>
</gene>
<dbReference type="STRING" id="29170.A0A368GZC7"/>
<comment type="subcellular location">
    <subcellularLocation>
        <location evidence="1">Nucleus</location>
    </subcellularLocation>
</comment>
<evidence type="ECO:0000313" key="8">
    <source>
        <dbReference type="Proteomes" id="UP000252519"/>
    </source>
</evidence>
<dbReference type="AlphaFoldDB" id="A0A368GZC7"/>
<keyword evidence="3" id="KW-0863">Zinc-finger</keyword>
<keyword evidence="4" id="KW-0862">Zinc</keyword>
<evidence type="ECO:0000256" key="3">
    <source>
        <dbReference type="ARBA" id="ARBA00022771"/>
    </source>
</evidence>
<evidence type="ECO:0000256" key="4">
    <source>
        <dbReference type="ARBA" id="ARBA00022833"/>
    </source>
</evidence>
<dbReference type="GO" id="GO:0008270">
    <property type="term" value="F:zinc ion binding"/>
    <property type="evidence" value="ECO:0007669"/>
    <property type="project" value="UniProtKB-KW"/>
</dbReference>
<dbReference type="InterPro" id="IPR012337">
    <property type="entry name" value="RNaseH-like_sf"/>
</dbReference>
<dbReference type="OrthoDB" id="5865631at2759"/>
<dbReference type="PANTHER" id="PTHR46481:SF10">
    <property type="entry name" value="ZINC FINGER BED DOMAIN-CONTAINING PROTEIN 39"/>
    <property type="match status" value="1"/>
</dbReference>
<protein>
    <submittedName>
        <fullName evidence="7">Dimerization domain protein, hAT family</fullName>
    </submittedName>
</protein>
<evidence type="ECO:0000313" key="7">
    <source>
        <dbReference type="EMBL" id="RCN48898.1"/>
    </source>
</evidence>
<name>A0A368GZC7_ANCCA</name>
<evidence type="ECO:0000256" key="1">
    <source>
        <dbReference type="ARBA" id="ARBA00004123"/>
    </source>
</evidence>
<evidence type="ECO:0000256" key="5">
    <source>
        <dbReference type="ARBA" id="ARBA00023242"/>
    </source>
</evidence>
<dbReference type="GO" id="GO:0046983">
    <property type="term" value="F:protein dimerization activity"/>
    <property type="evidence" value="ECO:0007669"/>
    <property type="project" value="InterPro"/>
</dbReference>
<evidence type="ECO:0000259" key="6">
    <source>
        <dbReference type="Pfam" id="PF05699"/>
    </source>
</evidence>
<feature type="domain" description="HAT C-terminal dimerisation" evidence="6">
    <location>
        <begin position="528"/>
        <end position="609"/>
    </location>
</feature>
<dbReference type="InterPro" id="IPR052035">
    <property type="entry name" value="ZnF_BED_domain_contain"/>
</dbReference>
<dbReference type="Proteomes" id="UP000252519">
    <property type="component" value="Unassembled WGS sequence"/>
</dbReference>
<dbReference type="InterPro" id="IPR008906">
    <property type="entry name" value="HATC_C_dom"/>
</dbReference>
<dbReference type="PANTHER" id="PTHR46481">
    <property type="entry name" value="ZINC FINGER BED DOMAIN-CONTAINING PROTEIN 4"/>
    <property type="match status" value="1"/>
</dbReference>
<keyword evidence="2" id="KW-0479">Metal-binding</keyword>
<proteinExistence type="predicted"/>